<evidence type="ECO:0000256" key="1">
    <source>
        <dbReference type="ARBA" id="ARBA00022729"/>
    </source>
</evidence>
<organism evidence="5 6">
    <name type="scientific">Rhizobium rhododendri</name>
    <dbReference type="NCBI Taxonomy" id="2506430"/>
    <lineage>
        <taxon>Bacteria</taxon>
        <taxon>Pseudomonadati</taxon>
        <taxon>Pseudomonadota</taxon>
        <taxon>Alphaproteobacteria</taxon>
        <taxon>Hyphomicrobiales</taxon>
        <taxon>Rhizobiaceae</taxon>
        <taxon>Rhizobium/Agrobacterium group</taxon>
        <taxon>Rhizobium</taxon>
    </lineage>
</organism>
<geneLocation type="plasmid" evidence="5 6">
    <name>unnamed1</name>
</geneLocation>
<dbReference type="InterPro" id="IPR014756">
    <property type="entry name" value="Ig_E-set"/>
</dbReference>
<feature type="domain" description="CopC" evidence="4">
    <location>
        <begin position="25"/>
        <end position="119"/>
    </location>
</feature>
<feature type="signal peptide" evidence="3">
    <location>
        <begin position="1"/>
        <end position="25"/>
    </location>
</feature>
<reference evidence="5 6" key="1">
    <citation type="journal article" date="2019" name="Phytopathology">
        <title>A Novel Group of Rhizobium tumorigenes-Like Agrobacteria Associated with Crown Gall Disease of Rhododendron and Blueberry.</title>
        <authorList>
            <person name="Kuzmanovic N."/>
            <person name="Behrens P."/>
            <person name="Idczak E."/>
            <person name="Wagner S."/>
            <person name="Gotz M."/>
            <person name="Sproer C."/>
            <person name="Bunk B."/>
            <person name="Overmann J."/>
            <person name="Smalla K."/>
        </authorList>
    </citation>
    <scope>NUCLEOTIDE SEQUENCE [LARGE SCALE GENOMIC DNA]</scope>
    <source>
        <strain evidence="6">rho-6.2</strain>
    </source>
</reference>
<evidence type="ECO:0000313" key="5">
    <source>
        <dbReference type="EMBL" id="WFS24974.1"/>
    </source>
</evidence>
<evidence type="ECO:0000256" key="2">
    <source>
        <dbReference type="ARBA" id="ARBA00023008"/>
    </source>
</evidence>
<keyword evidence="5" id="KW-0614">Plasmid</keyword>
<evidence type="ECO:0000313" key="6">
    <source>
        <dbReference type="Proteomes" id="UP000318939"/>
    </source>
</evidence>
<protein>
    <submittedName>
        <fullName evidence="5">Copper resistance protein CopC</fullName>
    </submittedName>
</protein>
<gene>
    <name evidence="5" type="ORF">PR018_22020</name>
</gene>
<accession>A0ABY8IMQ1</accession>
<evidence type="ECO:0000259" key="4">
    <source>
        <dbReference type="Pfam" id="PF04234"/>
    </source>
</evidence>
<dbReference type="EMBL" id="CP117268">
    <property type="protein sequence ID" value="WFS24974.1"/>
    <property type="molecule type" value="Genomic_DNA"/>
</dbReference>
<feature type="chain" id="PRO_5046801680" evidence="3">
    <location>
        <begin position="26"/>
        <end position="132"/>
    </location>
</feature>
<sequence length="132" mass="14302">MKKLSRIGLCISAVVLLGLPSVASARLENSQPDAHEQANVTSFNMVLAFSQRVRLKETIVEIRNSRGARVTIGDLRTGENGTDLEIPLSTPLRPDTYSIRWRAVSIQGLVDVGGYDFVVDPMPTGVPGVAQQ</sequence>
<reference evidence="5 6" key="2">
    <citation type="journal article" date="2023" name="MicrobiologyOpen">
        <title>Genomics of the tumorigenes clade of the family Rhizobiaceae and description of Rhizobium rhododendri sp. nov.</title>
        <authorList>
            <person name="Kuzmanovic N."/>
            <person name="diCenzo G.C."/>
            <person name="Bunk B."/>
            <person name="Sproeer C."/>
            <person name="Fruehling A."/>
            <person name="Neumann-Schaal M."/>
            <person name="Overmann J."/>
            <person name="Smalla K."/>
        </authorList>
    </citation>
    <scope>NUCLEOTIDE SEQUENCE [LARGE SCALE GENOMIC DNA]</scope>
    <source>
        <strain evidence="6">rho-6.2</strain>
        <plasmid evidence="5 6">unnamed1</plasmid>
    </source>
</reference>
<dbReference type="InterPro" id="IPR007348">
    <property type="entry name" value="CopC_dom"/>
</dbReference>
<dbReference type="Pfam" id="PF04234">
    <property type="entry name" value="CopC"/>
    <property type="match status" value="1"/>
</dbReference>
<keyword evidence="1 3" id="KW-0732">Signal</keyword>
<dbReference type="RefSeq" id="WP_142831876.1">
    <property type="nucleotide sequence ID" value="NZ_CP117268.1"/>
</dbReference>
<keyword evidence="2" id="KW-0186">Copper</keyword>
<proteinExistence type="predicted"/>
<dbReference type="InterPro" id="IPR014755">
    <property type="entry name" value="Cu-Rt/internalin_Ig-like"/>
</dbReference>
<dbReference type="SUPFAM" id="SSF81296">
    <property type="entry name" value="E set domains"/>
    <property type="match status" value="1"/>
</dbReference>
<name>A0ABY8IMQ1_9HYPH</name>
<keyword evidence="6" id="KW-1185">Reference proteome</keyword>
<evidence type="ECO:0000256" key="3">
    <source>
        <dbReference type="SAM" id="SignalP"/>
    </source>
</evidence>
<dbReference type="Proteomes" id="UP000318939">
    <property type="component" value="Plasmid unnamed1"/>
</dbReference>
<dbReference type="Gene3D" id="2.60.40.1220">
    <property type="match status" value="1"/>
</dbReference>